<proteinExistence type="predicted"/>
<accession>A0A1I0L8I6</accession>
<evidence type="ECO:0000256" key="1">
    <source>
        <dbReference type="SAM" id="SignalP"/>
    </source>
</evidence>
<dbReference type="RefSeq" id="WP_143082485.1">
    <property type="nucleotide sequence ID" value="NZ_FOHX01000013.1"/>
</dbReference>
<dbReference type="EMBL" id="FOHX01000013">
    <property type="protein sequence ID" value="SEU36297.1"/>
    <property type="molecule type" value="Genomic_DNA"/>
</dbReference>
<protein>
    <recommendedName>
        <fullName evidence="4">Lipoprotein LprG</fullName>
    </recommendedName>
</protein>
<keyword evidence="1" id="KW-0732">Signal</keyword>
<evidence type="ECO:0000313" key="3">
    <source>
        <dbReference type="Proteomes" id="UP000199361"/>
    </source>
</evidence>
<dbReference type="OrthoDB" id="3515039at2"/>
<evidence type="ECO:0000313" key="2">
    <source>
        <dbReference type="EMBL" id="SEU36297.1"/>
    </source>
</evidence>
<name>A0A1I0L8I6_9ACTN</name>
<feature type="chain" id="PRO_5011469254" description="Lipoprotein LprG" evidence="1">
    <location>
        <begin position="24"/>
        <end position="262"/>
    </location>
</feature>
<keyword evidence="3" id="KW-1185">Reference proteome</keyword>
<organism evidence="2 3">
    <name type="scientific">Nonomuraea wenchangensis</name>
    <dbReference type="NCBI Taxonomy" id="568860"/>
    <lineage>
        <taxon>Bacteria</taxon>
        <taxon>Bacillati</taxon>
        <taxon>Actinomycetota</taxon>
        <taxon>Actinomycetes</taxon>
        <taxon>Streptosporangiales</taxon>
        <taxon>Streptosporangiaceae</taxon>
        <taxon>Nonomuraea</taxon>
    </lineage>
</organism>
<evidence type="ECO:0008006" key="4">
    <source>
        <dbReference type="Google" id="ProtNLM"/>
    </source>
</evidence>
<gene>
    <name evidence="2" type="ORF">SAMN05421811_113181</name>
</gene>
<sequence>MQRLIAGLAGAVVLTVAAVPAAAASADPVKALKSRVIAGQGVKVTDVTSYVDMEGKTVFLRRTGVLQYGKPVKGGAGTVAAADLRSVYIPHEGPVFDVIDNLLGDERTITVGRYSYTKGAKLYGATRKGKSWIKLKRPMPGGVSGMYSQYVNAAEPATLQVLIKHGERSGRTYKGTVGEAALWKASPWYRAATLVKPKDGTLQYELTLGTNGLPQRLITSHPAKEHWVESLVNDDMITIETRYTGWGGKVRVTVPPKNQVAG</sequence>
<feature type="signal peptide" evidence="1">
    <location>
        <begin position="1"/>
        <end position="23"/>
    </location>
</feature>
<dbReference type="AlphaFoldDB" id="A0A1I0L8I6"/>
<dbReference type="Proteomes" id="UP000199361">
    <property type="component" value="Unassembled WGS sequence"/>
</dbReference>
<reference evidence="2 3" key="1">
    <citation type="submission" date="2016-10" db="EMBL/GenBank/DDBJ databases">
        <authorList>
            <person name="de Groot N.N."/>
        </authorList>
    </citation>
    <scope>NUCLEOTIDE SEQUENCE [LARGE SCALE GENOMIC DNA]</scope>
    <source>
        <strain evidence="2 3">CGMCC 4.5598</strain>
    </source>
</reference>